<dbReference type="InterPro" id="IPR001810">
    <property type="entry name" value="F-box_dom"/>
</dbReference>
<name>A0A6D2I753_9BRAS</name>
<dbReference type="InterPro" id="IPR006527">
    <property type="entry name" value="F-box-assoc_dom_typ1"/>
</dbReference>
<dbReference type="SUPFAM" id="SSF50965">
    <property type="entry name" value="Galactose oxidase, central domain"/>
    <property type="match status" value="1"/>
</dbReference>
<sequence>MTTTISNLPRDLVEEVISRVPATSMRKVRSTCKKWNTLSKDRSFTAKHLAKAAAASTEKKESLAIVLMNYSLHLMSVNLHNNNPPLSPEGKLIHQLEVTRVCHCEGLLLCTTRDYTSLVVWNPYSGQTRWISVEPAYPTYLAHRLHLYGHVLGYNEGKRSHKILRFAYAPSNLEQSVQEIYDLSTDSWRVLDDDPDWCLEYGNYGLSLKGNSYWYAMDKESRGQGVPDFLLCFDFTNERFAPRLPLPFTSWCPDSVSLSSVRGEQLVVLFQSSDMLDLEIWVTTEIGPEAVSWSKLLTLDTGGPLRGLEFGSGGGFFVDEEKRAVIVFDEEKHVKTRPTRHVARIFGEVGYSLREEVDLGEVTKDDGFSLLHACSYVPSAVLF</sequence>
<dbReference type="AlphaFoldDB" id="A0A6D2I753"/>
<dbReference type="EMBL" id="CACVBM020000843">
    <property type="protein sequence ID" value="CAA7023952.1"/>
    <property type="molecule type" value="Genomic_DNA"/>
</dbReference>
<dbReference type="Gene3D" id="1.20.1280.50">
    <property type="match status" value="1"/>
</dbReference>
<dbReference type="PANTHER" id="PTHR31672">
    <property type="entry name" value="BNACNNG10540D PROTEIN"/>
    <property type="match status" value="1"/>
</dbReference>
<dbReference type="Pfam" id="PF00646">
    <property type="entry name" value="F-box"/>
    <property type="match status" value="1"/>
</dbReference>
<dbReference type="InterPro" id="IPR017451">
    <property type="entry name" value="F-box-assoc_interact_dom"/>
</dbReference>
<evidence type="ECO:0000259" key="1">
    <source>
        <dbReference type="PROSITE" id="PS50181"/>
    </source>
</evidence>
<reference evidence="2" key="1">
    <citation type="submission" date="2020-01" db="EMBL/GenBank/DDBJ databases">
        <authorList>
            <person name="Mishra B."/>
        </authorList>
    </citation>
    <scope>NUCLEOTIDE SEQUENCE [LARGE SCALE GENOMIC DNA]</scope>
</reference>
<organism evidence="2 3">
    <name type="scientific">Microthlaspi erraticum</name>
    <dbReference type="NCBI Taxonomy" id="1685480"/>
    <lineage>
        <taxon>Eukaryota</taxon>
        <taxon>Viridiplantae</taxon>
        <taxon>Streptophyta</taxon>
        <taxon>Embryophyta</taxon>
        <taxon>Tracheophyta</taxon>
        <taxon>Spermatophyta</taxon>
        <taxon>Magnoliopsida</taxon>
        <taxon>eudicotyledons</taxon>
        <taxon>Gunneridae</taxon>
        <taxon>Pentapetalae</taxon>
        <taxon>rosids</taxon>
        <taxon>malvids</taxon>
        <taxon>Brassicales</taxon>
        <taxon>Brassicaceae</taxon>
        <taxon>Coluteocarpeae</taxon>
        <taxon>Microthlaspi</taxon>
    </lineage>
</organism>
<gene>
    <name evidence="2" type="ORF">MERR_LOCUS11187</name>
</gene>
<keyword evidence="3" id="KW-1185">Reference proteome</keyword>
<dbReference type="InterPro" id="IPR050796">
    <property type="entry name" value="SCF_F-box_component"/>
</dbReference>
<dbReference type="PROSITE" id="PS50181">
    <property type="entry name" value="FBOX"/>
    <property type="match status" value="1"/>
</dbReference>
<evidence type="ECO:0000313" key="3">
    <source>
        <dbReference type="Proteomes" id="UP000467841"/>
    </source>
</evidence>
<dbReference type="OrthoDB" id="938224at2759"/>
<evidence type="ECO:0000313" key="2">
    <source>
        <dbReference type="EMBL" id="CAA7023952.1"/>
    </source>
</evidence>
<feature type="domain" description="F-box" evidence="1">
    <location>
        <begin position="2"/>
        <end position="49"/>
    </location>
</feature>
<dbReference type="SUPFAM" id="SSF81383">
    <property type="entry name" value="F-box domain"/>
    <property type="match status" value="1"/>
</dbReference>
<dbReference type="Pfam" id="PF07734">
    <property type="entry name" value="FBA_1"/>
    <property type="match status" value="1"/>
</dbReference>
<accession>A0A6D2I753</accession>
<dbReference type="PANTHER" id="PTHR31672:SF13">
    <property type="entry name" value="F-BOX PROTEIN CPR30-LIKE"/>
    <property type="match status" value="1"/>
</dbReference>
<dbReference type="InterPro" id="IPR011043">
    <property type="entry name" value="Gal_Oxase/kelch_b-propeller"/>
</dbReference>
<dbReference type="CDD" id="cd22157">
    <property type="entry name" value="F-box_AtFBW1-like"/>
    <property type="match status" value="1"/>
</dbReference>
<dbReference type="SMART" id="SM00256">
    <property type="entry name" value="FBOX"/>
    <property type="match status" value="1"/>
</dbReference>
<dbReference type="InterPro" id="IPR036047">
    <property type="entry name" value="F-box-like_dom_sf"/>
</dbReference>
<dbReference type="Proteomes" id="UP000467841">
    <property type="component" value="Unassembled WGS sequence"/>
</dbReference>
<dbReference type="NCBIfam" id="TIGR01640">
    <property type="entry name" value="F_box_assoc_1"/>
    <property type="match status" value="1"/>
</dbReference>
<protein>
    <recommendedName>
        <fullName evidence="1">F-box domain-containing protein</fullName>
    </recommendedName>
</protein>
<proteinExistence type="predicted"/>
<comment type="caution">
    <text evidence="2">The sequence shown here is derived from an EMBL/GenBank/DDBJ whole genome shotgun (WGS) entry which is preliminary data.</text>
</comment>